<accession>A0A8H5C3E3</accession>
<dbReference type="PANTHER" id="PTHR10642">
    <property type="entry name" value="RIBONUCLEASE H1"/>
    <property type="match status" value="1"/>
</dbReference>
<dbReference type="OrthoDB" id="2976650at2759"/>
<dbReference type="CDD" id="cd09280">
    <property type="entry name" value="RNase_HI_eukaryote_like"/>
    <property type="match status" value="1"/>
</dbReference>
<dbReference type="GO" id="GO:0043137">
    <property type="term" value="P:DNA replication, removal of RNA primer"/>
    <property type="evidence" value="ECO:0007669"/>
    <property type="project" value="TreeGrafter"/>
</dbReference>
<gene>
    <name evidence="4" type="ORF">D9758_017593</name>
</gene>
<evidence type="ECO:0000313" key="4">
    <source>
        <dbReference type="EMBL" id="KAF5333946.1"/>
    </source>
</evidence>
<evidence type="ECO:0000256" key="2">
    <source>
        <dbReference type="SAM" id="MobiDB-lite"/>
    </source>
</evidence>
<comment type="caution">
    <text evidence="4">The sequence shown here is derived from an EMBL/GenBank/DDBJ whole genome shotgun (WGS) entry which is preliminary data.</text>
</comment>
<dbReference type="InterPro" id="IPR012337">
    <property type="entry name" value="RNaseH-like_sf"/>
</dbReference>
<dbReference type="InterPro" id="IPR036397">
    <property type="entry name" value="RNaseH_sf"/>
</dbReference>
<keyword evidence="5" id="KW-1185">Reference proteome</keyword>
<feature type="region of interest" description="Disordered" evidence="2">
    <location>
        <begin position="1"/>
        <end position="35"/>
    </location>
</feature>
<dbReference type="Proteomes" id="UP000559256">
    <property type="component" value="Unassembled WGS sequence"/>
</dbReference>
<evidence type="ECO:0000259" key="3">
    <source>
        <dbReference type="PROSITE" id="PS50879"/>
    </source>
</evidence>
<reference evidence="4 5" key="1">
    <citation type="journal article" date="2020" name="ISME J.">
        <title>Uncovering the hidden diversity of litter-decomposition mechanisms in mushroom-forming fungi.</title>
        <authorList>
            <person name="Floudas D."/>
            <person name="Bentzer J."/>
            <person name="Ahren D."/>
            <person name="Johansson T."/>
            <person name="Persson P."/>
            <person name="Tunlid A."/>
        </authorList>
    </citation>
    <scope>NUCLEOTIDE SEQUENCE [LARGE SCALE GENOMIC DNA]</scope>
    <source>
        <strain evidence="4 5">CBS 291.85</strain>
    </source>
</reference>
<dbReference type="InterPro" id="IPR050092">
    <property type="entry name" value="RNase_H"/>
</dbReference>
<dbReference type="GO" id="GO:0004523">
    <property type="term" value="F:RNA-DNA hybrid ribonuclease activity"/>
    <property type="evidence" value="ECO:0007669"/>
    <property type="project" value="InterPro"/>
</dbReference>
<comment type="similarity">
    <text evidence="1">Belongs to the RNase H family.</text>
</comment>
<dbReference type="InterPro" id="IPR002156">
    <property type="entry name" value="RNaseH_domain"/>
</dbReference>
<dbReference type="EMBL" id="JAACJM010000277">
    <property type="protein sequence ID" value="KAF5333946.1"/>
    <property type="molecule type" value="Genomic_DNA"/>
</dbReference>
<dbReference type="Pfam" id="PF00075">
    <property type="entry name" value="RNase_H"/>
    <property type="match status" value="1"/>
</dbReference>
<feature type="domain" description="RNase H type-1" evidence="3">
    <location>
        <begin position="79"/>
        <end position="227"/>
    </location>
</feature>
<dbReference type="PANTHER" id="PTHR10642:SF25">
    <property type="entry name" value="RNASE H TYPE-1 DOMAIN-CONTAINING PROTEIN"/>
    <property type="match status" value="1"/>
</dbReference>
<organism evidence="4 5">
    <name type="scientific">Tetrapyrgos nigripes</name>
    <dbReference type="NCBI Taxonomy" id="182062"/>
    <lineage>
        <taxon>Eukaryota</taxon>
        <taxon>Fungi</taxon>
        <taxon>Dikarya</taxon>
        <taxon>Basidiomycota</taxon>
        <taxon>Agaricomycotina</taxon>
        <taxon>Agaricomycetes</taxon>
        <taxon>Agaricomycetidae</taxon>
        <taxon>Agaricales</taxon>
        <taxon>Marasmiineae</taxon>
        <taxon>Marasmiaceae</taxon>
        <taxon>Tetrapyrgos</taxon>
    </lineage>
</organism>
<protein>
    <recommendedName>
        <fullName evidence="3">RNase H type-1 domain-containing protein</fullName>
    </recommendedName>
</protein>
<sequence>MSRAKELLDTLPSKWDPRKSQPEDHEGDFLEMNAPEDADNFDYRITTAGTLSDIFRVFTDQDWTPTNDVLARRVKHDSDERMIIIATDGSCVDNGQENAVAGAGIYLGPENAGNRSIKLPKHVGDVPITQSNQAAELVAAKMAPELIQRTTPMTLETDSKYVISHLTSSLKKMEDTGYTNVNNADIIRAMVANYRRREAPTSIVWVKGHNGHPGNEAADALAGAATDKDREDAIALEIPPELKVTGVKLNALTQKLAYNTIRQLRADKTPQRPRTSNVLGQVKSQARSLFGIAPTDSTIWKSIHSKDLERKTRYFLWMIANDAYMTGTHWDRPSYSPEVRARATTTR</sequence>
<dbReference type="SUPFAM" id="SSF53098">
    <property type="entry name" value="Ribonuclease H-like"/>
    <property type="match status" value="1"/>
</dbReference>
<evidence type="ECO:0000256" key="1">
    <source>
        <dbReference type="ARBA" id="ARBA00005300"/>
    </source>
</evidence>
<dbReference type="PROSITE" id="PS50879">
    <property type="entry name" value="RNASE_H_1"/>
    <property type="match status" value="1"/>
</dbReference>
<feature type="compositionally biased region" description="Basic and acidic residues" evidence="2">
    <location>
        <begin position="15"/>
        <end position="28"/>
    </location>
</feature>
<dbReference type="Gene3D" id="3.30.420.10">
    <property type="entry name" value="Ribonuclease H-like superfamily/Ribonuclease H"/>
    <property type="match status" value="1"/>
</dbReference>
<dbReference type="AlphaFoldDB" id="A0A8H5C3E3"/>
<name>A0A8H5C3E3_9AGAR</name>
<evidence type="ECO:0000313" key="5">
    <source>
        <dbReference type="Proteomes" id="UP000559256"/>
    </source>
</evidence>
<proteinExistence type="inferred from homology"/>
<dbReference type="GO" id="GO:0003676">
    <property type="term" value="F:nucleic acid binding"/>
    <property type="evidence" value="ECO:0007669"/>
    <property type="project" value="InterPro"/>
</dbReference>